<evidence type="ECO:0008006" key="7">
    <source>
        <dbReference type="Google" id="ProtNLM"/>
    </source>
</evidence>
<feature type="region of interest" description="Disordered" evidence="3">
    <location>
        <begin position="48"/>
        <end position="68"/>
    </location>
</feature>
<organism evidence="5 6">
    <name type="scientific">Tigriopus californicus</name>
    <name type="common">Marine copepod</name>
    <dbReference type="NCBI Taxonomy" id="6832"/>
    <lineage>
        <taxon>Eukaryota</taxon>
        <taxon>Metazoa</taxon>
        <taxon>Ecdysozoa</taxon>
        <taxon>Arthropoda</taxon>
        <taxon>Crustacea</taxon>
        <taxon>Multicrustacea</taxon>
        <taxon>Hexanauplia</taxon>
        <taxon>Copepoda</taxon>
        <taxon>Harpacticoida</taxon>
        <taxon>Harpacticidae</taxon>
        <taxon>Tigriopus</taxon>
    </lineage>
</organism>
<evidence type="ECO:0000256" key="3">
    <source>
        <dbReference type="SAM" id="MobiDB-lite"/>
    </source>
</evidence>
<dbReference type="PANTHER" id="PTHR12236:SF79">
    <property type="entry name" value="CUTICULAR PROTEIN 50CB-RELATED"/>
    <property type="match status" value="1"/>
</dbReference>
<keyword evidence="4" id="KW-0732">Signal</keyword>
<feature type="signal peptide" evidence="4">
    <location>
        <begin position="1"/>
        <end position="16"/>
    </location>
</feature>
<evidence type="ECO:0000256" key="2">
    <source>
        <dbReference type="PROSITE-ProRule" id="PRU00497"/>
    </source>
</evidence>
<dbReference type="OMA" id="HQEEEHY"/>
<dbReference type="Pfam" id="PF00379">
    <property type="entry name" value="Chitin_bind_4"/>
    <property type="match status" value="1"/>
</dbReference>
<gene>
    <name evidence="5" type="ORF">TCAL_00286</name>
</gene>
<sequence length="123" mass="13591">MKVIFAVLALTVAALADNPPPSYQQPSTYQEPSYGPAQYNFDWNVKDDYSGNNYGQQEERNGDKTSGSYYVNLPDGRLQKVTYTVDGYGGYQAEVTYEGEATYAETKPYQPAAPAPAPGYQSY</sequence>
<dbReference type="GO" id="GO:0031012">
    <property type="term" value="C:extracellular matrix"/>
    <property type="evidence" value="ECO:0007669"/>
    <property type="project" value="TreeGrafter"/>
</dbReference>
<evidence type="ECO:0000313" key="5">
    <source>
        <dbReference type="EMBL" id="TRY71718.1"/>
    </source>
</evidence>
<accession>A0A553P201</accession>
<protein>
    <recommendedName>
        <fullName evidence="7">Cuticle protein</fullName>
    </recommendedName>
</protein>
<dbReference type="AlphaFoldDB" id="A0A553P201"/>
<evidence type="ECO:0000256" key="4">
    <source>
        <dbReference type="SAM" id="SignalP"/>
    </source>
</evidence>
<feature type="chain" id="PRO_5021864071" description="Cuticle protein" evidence="4">
    <location>
        <begin position="17"/>
        <end position="123"/>
    </location>
</feature>
<evidence type="ECO:0000256" key="1">
    <source>
        <dbReference type="ARBA" id="ARBA00022460"/>
    </source>
</evidence>
<reference evidence="5 6" key="1">
    <citation type="journal article" date="2018" name="Nat. Ecol. Evol.">
        <title>Genomic signatures of mitonuclear coevolution across populations of Tigriopus californicus.</title>
        <authorList>
            <person name="Barreto F.S."/>
            <person name="Watson E.T."/>
            <person name="Lima T.G."/>
            <person name="Willett C.S."/>
            <person name="Edmands S."/>
            <person name="Li W."/>
            <person name="Burton R.S."/>
        </authorList>
    </citation>
    <scope>NUCLEOTIDE SEQUENCE [LARGE SCALE GENOMIC DNA]</scope>
    <source>
        <strain evidence="5 6">San Diego</strain>
    </source>
</reference>
<dbReference type="PROSITE" id="PS51155">
    <property type="entry name" value="CHIT_BIND_RR_2"/>
    <property type="match status" value="1"/>
</dbReference>
<keyword evidence="1 2" id="KW-0193">Cuticle</keyword>
<dbReference type="InterPro" id="IPR051217">
    <property type="entry name" value="Insect_Cuticle_Struc_Prot"/>
</dbReference>
<comment type="caution">
    <text evidence="5">The sequence shown here is derived from an EMBL/GenBank/DDBJ whole genome shotgun (WGS) entry which is preliminary data.</text>
</comment>
<dbReference type="GO" id="GO:0042302">
    <property type="term" value="F:structural constituent of cuticle"/>
    <property type="evidence" value="ECO:0007669"/>
    <property type="project" value="UniProtKB-UniRule"/>
</dbReference>
<dbReference type="Proteomes" id="UP000318571">
    <property type="component" value="Chromosome 7"/>
</dbReference>
<dbReference type="PANTHER" id="PTHR12236">
    <property type="entry name" value="STRUCTURAL CONTITUENT OF CUTICLE"/>
    <property type="match status" value="1"/>
</dbReference>
<proteinExistence type="predicted"/>
<dbReference type="InterPro" id="IPR000618">
    <property type="entry name" value="Insect_cuticle"/>
</dbReference>
<dbReference type="GO" id="GO:0005615">
    <property type="term" value="C:extracellular space"/>
    <property type="evidence" value="ECO:0007669"/>
    <property type="project" value="TreeGrafter"/>
</dbReference>
<keyword evidence="6" id="KW-1185">Reference proteome</keyword>
<evidence type="ECO:0000313" key="6">
    <source>
        <dbReference type="Proteomes" id="UP000318571"/>
    </source>
</evidence>
<dbReference type="EMBL" id="VCGU01000008">
    <property type="protein sequence ID" value="TRY71718.1"/>
    <property type="molecule type" value="Genomic_DNA"/>
</dbReference>
<dbReference type="STRING" id="6832.A0A553P201"/>
<name>A0A553P201_TIGCA</name>